<protein>
    <submittedName>
        <fullName evidence="5">Carbohydrate kinase family protein</fullName>
    </submittedName>
</protein>
<feature type="region of interest" description="Disordered" evidence="3">
    <location>
        <begin position="1"/>
        <end position="56"/>
    </location>
</feature>
<sequence length="434" mass="44728">MTAETLGGTQAAGSAGDGATEPGRPPEPSLADPCAERGLARERLRRDREPGDAGAIPDLDVFLSGQVFMDMIFTGLPGLPPPGTELFTDGLGSAPGGIANIAVAMSRLGLRVGLAAPFGDDLFGAYLWRTLAEQEGVDLGHSRKVNGWPTPVTVSLAYDSDRSMVTYAKPVPDLGGGGPAREGTAPEGTAPEGTAPEGTAPDAAAGDGGAGGEEVLGSRPPSARACFVDIERPVPGWAREMRRAGALVFADLGWDATELWSSEVLDRLEHVDVFLPNAVEAMAYTRTGSPEDAARALSERVPVVVVKRGGAGAIAIDSTTGEVAETDALPVEALDATGAGDVFAAGFLFGTLAGLPLAERLKFANLCAGLSVRHRSGSLGAPCWGEIAAFGESGEVPEPVLEQYAFVVDYIPDSATDTVVRAEPTLRADLQHSS</sequence>
<dbReference type="EMBL" id="SMKU01000215">
    <property type="protein sequence ID" value="TDD76180.1"/>
    <property type="molecule type" value="Genomic_DNA"/>
</dbReference>
<comment type="caution">
    <text evidence="5">The sequence shown here is derived from an EMBL/GenBank/DDBJ whole genome shotgun (WGS) entry which is preliminary data.</text>
</comment>
<dbReference type="Pfam" id="PF00294">
    <property type="entry name" value="PfkB"/>
    <property type="match status" value="2"/>
</dbReference>
<evidence type="ECO:0000313" key="6">
    <source>
        <dbReference type="Proteomes" id="UP000294513"/>
    </source>
</evidence>
<dbReference type="Proteomes" id="UP000294513">
    <property type="component" value="Unassembled WGS sequence"/>
</dbReference>
<keyword evidence="1" id="KW-0808">Transferase</keyword>
<feature type="compositionally biased region" description="Low complexity" evidence="3">
    <location>
        <begin position="193"/>
        <end position="205"/>
    </location>
</feature>
<dbReference type="RefSeq" id="WP_131899550.1">
    <property type="nucleotide sequence ID" value="NZ_SMKU01000215.1"/>
</dbReference>
<feature type="domain" description="Carbohydrate kinase PfkB" evidence="4">
    <location>
        <begin position="94"/>
        <end position="169"/>
    </location>
</feature>
<dbReference type="OrthoDB" id="9813569at2"/>
<dbReference type="SUPFAM" id="SSF53613">
    <property type="entry name" value="Ribokinase-like"/>
    <property type="match status" value="1"/>
</dbReference>
<feature type="compositionally biased region" description="Basic and acidic residues" evidence="3">
    <location>
        <begin position="34"/>
        <end position="51"/>
    </location>
</feature>
<feature type="domain" description="Carbohydrate kinase PfkB" evidence="4">
    <location>
        <begin position="259"/>
        <end position="379"/>
    </location>
</feature>
<organism evidence="5 6">
    <name type="scientific">Actinomadura rubrisoli</name>
    <dbReference type="NCBI Taxonomy" id="2530368"/>
    <lineage>
        <taxon>Bacteria</taxon>
        <taxon>Bacillati</taxon>
        <taxon>Actinomycetota</taxon>
        <taxon>Actinomycetes</taxon>
        <taxon>Streptosporangiales</taxon>
        <taxon>Thermomonosporaceae</taxon>
        <taxon>Actinomadura</taxon>
    </lineage>
</organism>
<dbReference type="GO" id="GO:0016301">
    <property type="term" value="F:kinase activity"/>
    <property type="evidence" value="ECO:0007669"/>
    <property type="project" value="UniProtKB-KW"/>
</dbReference>
<dbReference type="PANTHER" id="PTHR10584:SF166">
    <property type="entry name" value="RIBOKINASE"/>
    <property type="match status" value="1"/>
</dbReference>
<dbReference type="Gene3D" id="3.40.1190.20">
    <property type="match status" value="2"/>
</dbReference>
<dbReference type="InterPro" id="IPR011611">
    <property type="entry name" value="PfkB_dom"/>
</dbReference>
<reference evidence="5 6" key="1">
    <citation type="submission" date="2019-03" db="EMBL/GenBank/DDBJ databases">
        <title>Draft genome sequences of novel Actinobacteria.</title>
        <authorList>
            <person name="Sahin N."/>
            <person name="Ay H."/>
            <person name="Saygin H."/>
        </authorList>
    </citation>
    <scope>NUCLEOTIDE SEQUENCE [LARGE SCALE GENOMIC DNA]</scope>
    <source>
        <strain evidence="5 6">H3C3</strain>
    </source>
</reference>
<dbReference type="PANTHER" id="PTHR10584">
    <property type="entry name" value="SUGAR KINASE"/>
    <property type="match status" value="1"/>
</dbReference>
<evidence type="ECO:0000256" key="1">
    <source>
        <dbReference type="ARBA" id="ARBA00022679"/>
    </source>
</evidence>
<evidence type="ECO:0000259" key="4">
    <source>
        <dbReference type="Pfam" id="PF00294"/>
    </source>
</evidence>
<feature type="region of interest" description="Disordered" evidence="3">
    <location>
        <begin position="169"/>
        <end position="219"/>
    </location>
</feature>
<dbReference type="AlphaFoldDB" id="A0A4R5AVP2"/>
<gene>
    <name evidence="5" type="ORF">E1298_31005</name>
</gene>
<evidence type="ECO:0000256" key="2">
    <source>
        <dbReference type="ARBA" id="ARBA00022777"/>
    </source>
</evidence>
<name>A0A4R5AVP2_9ACTN</name>
<evidence type="ECO:0000313" key="5">
    <source>
        <dbReference type="EMBL" id="TDD76180.1"/>
    </source>
</evidence>
<proteinExistence type="predicted"/>
<keyword evidence="6" id="KW-1185">Reference proteome</keyword>
<keyword evidence="2 5" id="KW-0418">Kinase</keyword>
<accession>A0A4R5AVP2</accession>
<dbReference type="InterPro" id="IPR029056">
    <property type="entry name" value="Ribokinase-like"/>
</dbReference>
<evidence type="ECO:0000256" key="3">
    <source>
        <dbReference type="SAM" id="MobiDB-lite"/>
    </source>
</evidence>